<evidence type="ECO:0000313" key="2">
    <source>
        <dbReference type="Proteomes" id="UP000599391"/>
    </source>
</evidence>
<proteinExistence type="predicted"/>
<keyword evidence="2" id="KW-1185">Reference proteome</keyword>
<reference evidence="1 2" key="1">
    <citation type="journal article" date="2021" name="Int. J. Syst. Evol. Microbiol.">
        <title>Amazonocrinis nigriterrae gen. nov., sp. nov., Atlanticothrix silvestris gen. nov., sp. nov. and Dendronalium phyllosphericum gen. nov., sp. nov., nostocacean cyanobacteria from Brazilian environments.</title>
        <authorList>
            <person name="Alvarenga D.O."/>
            <person name="Andreote A.P.D."/>
            <person name="Branco L.H.Z."/>
            <person name="Delbaje E."/>
            <person name="Cruz R.B."/>
            <person name="Varani A.M."/>
            <person name="Fiore M.F."/>
        </authorList>
    </citation>
    <scope>NUCLEOTIDE SEQUENCE [LARGE SCALE GENOMIC DNA]</scope>
    <source>
        <strain evidence="1 2">CENA357</strain>
    </source>
</reference>
<comment type="caution">
    <text evidence="1">The sequence shown here is derived from an EMBL/GenBank/DDBJ whole genome shotgun (WGS) entry which is preliminary data.</text>
</comment>
<protein>
    <submittedName>
        <fullName evidence="1">Uncharacterized protein</fullName>
    </submittedName>
</protein>
<accession>A0A8J7HH58</accession>
<evidence type="ECO:0000313" key="1">
    <source>
        <dbReference type="EMBL" id="MBH8554578.1"/>
    </source>
</evidence>
<sequence length="58" mass="6407">METTPLALCRRHFLQVGIAAQRSALGTRPPQWLPMSDWRSSQRKACGIASLRDANANA</sequence>
<dbReference type="EMBL" id="JAECZB010000076">
    <property type="protein sequence ID" value="MBH8554578.1"/>
    <property type="molecule type" value="Genomic_DNA"/>
</dbReference>
<name>A0A8J7HH58_9CYAN</name>
<dbReference type="Proteomes" id="UP000599391">
    <property type="component" value="Unassembled WGS sequence"/>
</dbReference>
<organism evidence="1 2">
    <name type="scientific">Atlanticothrix silvestris CENA357</name>
    <dbReference type="NCBI Taxonomy" id="1725252"/>
    <lineage>
        <taxon>Bacteria</taxon>
        <taxon>Bacillati</taxon>
        <taxon>Cyanobacteriota</taxon>
        <taxon>Cyanophyceae</taxon>
        <taxon>Nostocales</taxon>
        <taxon>Nodulariaceae</taxon>
        <taxon>Atlanticothrix</taxon>
        <taxon>Atlanticothrix silvestris</taxon>
    </lineage>
</organism>
<gene>
    <name evidence="1" type="ORF">I8751_19865</name>
</gene>
<dbReference type="AlphaFoldDB" id="A0A8J7HH58"/>